<dbReference type="AlphaFoldDB" id="A0A1H7JWC6"/>
<dbReference type="PRINTS" id="PR00455">
    <property type="entry name" value="HTHTETR"/>
</dbReference>
<dbReference type="OrthoDB" id="956698at2"/>
<dbReference type="Gene3D" id="1.10.10.60">
    <property type="entry name" value="Homeodomain-like"/>
    <property type="match status" value="1"/>
</dbReference>
<dbReference type="Pfam" id="PF00440">
    <property type="entry name" value="TetR_N"/>
    <property type="match status" value="1"/>
</dbReference>
<dbReference type="Gene3D" id="1.10.357.10">
    <property type="entry name" value="Tetracycline Repressor, domain 2"/>
    <property type="match status" value="1"/>
</dbReference>
<evidence type="ECO:0000313" key="7">
    <source>
        <dbReference type="EMBL" id="SEK78883.1"/>
    </source>
</evidence>
<dbReference type="InterPro" id="IPR041347">
    <property type="entry name" value="MftR_C"/>
</dbReference>
<dbReference type="PANTHER" id="PTHR30055:SF238">
    <property type="entry name" value="MYCOFACTOCIN BIOSYNTHESIS TRANSCRIPTIONAL REGULATOR MFTR-RELATED"/>
    <property type="match status" value="1"/>
</dbReference>
<reference evidence="8" key="1">
    <citation type="submission" date="2016-10" db="EMBL/GenBank/DDBJ databases">
        <authorList>
            <person name="Varghese N."/>
            <person name="Submissions S."/>
        </authorList>
    </citation>
    <scope>NUCLEOTIDE SEQUENCE [LARGE SCALE GENOMIC DNA]</scope>
    <source>
        <strain evidence="8">DSM 44675</strain>
    </source>
</reference>
<evidence type="ECO:0000256" key="2">
    <source>
        <dbReference type="ARBA" id="ARBA00023125"/>
    </source>
</evidence>
<proteinExistence type="predicted"/>
<dbReference type="PROSITE" id="PS01081">
    <property type="entry name" value="HTH_TETR_1"/>
    <property type="match status" value="1"/>
</dbReference>
<dbReference type="InterPro" id="IPR023772">
    <property type="entry name" value="DNA-bd_HTH_TetR-type_CS"/>
</dbReference>
<dbReference type="InterPro" id="IPR023851">
    <property type="entry name" value="Tscrpt_reg_TetR-type"/>
</dbReference>
<dbReference type="InterPro" id="IPR001647">
    <property type="entry name" value="HTH_TetR"/>
</dbReference>
<keyword evidence="8" id="KW-1185">Reference proteome</keyword>
<feature type="DNA-binding region" description="H-T-H motif" evidence="4">
    <location>
        <begin position="47"/>
        <end position="66"/>
    </location>
</feature>
<evidence type="ECO:0000256" key="1">
    <source>
        <dbReference type="ARBA" id="ARBA00023015"/>
    </source>
</evidence>
<evidence type="ECO:0000256" key="4">
    <source>
        <dbReference type="PROSITE-ProRule" id="PRU00335"/>
    </source>
</evidence>
<name>A0A1H7JWC6_9NOCA</name>
<sequence>MKGPEGKLTQAGSKPAGRIGRRPSTTRDRISNIGIELFAEHGFEETSVDQIAEAAGIARRTFFRYFPSKNAVPWGDFDLHLANMREQLAELPREIPLAEGLASALLEFNSFPPDVAALHRKRMEIILQAPALQAYSMVMYDGWRGVIADYVADRMGCRPSDHLPRTIGWMVLGIALSAYEQWLTDDSLELPDLLRAGSEVLSHGLGASATERD</sequence>
<dbReference type="EMBL" id="FOAW01000003">
    <property type="protein sequence ID" value="SEK78883.1"/>
    <property type="molecule type" value="Genomic_DNA"/>
</dbReference>
<keyword evidence="3" id="KW-0804">Transcription</keyword>
<keyword evidence="1" id="KW-0805">Transcription regulation</keyword>
<evidence type="ECO:0000256" key="5">
    <source>
        <dbReference type="SAM" id="MobiDB-lite"/>
    </source>
</evidence>
<gene>
    <name evidence="7" type="ORF">SAMN05444583_103320</name>
</gene>
<feature type="domain" description="HTH tetR-type" evidence="6">
    <location>
        <begin position="24"/>
        <end position="84"/>
    </location>
</feature>
<evidence type="ECO:0000256" key="3">
    <source>
        <dbReference type="ARBA" id="ARBA00023163"/>
    </source>
</evidence>
<dbReference type="Pfam" id="PF17754">
    <property type="entry name" value="TetR_C_14"/>
    <property type="match status" value="1"/>
</dbReference>
<dbReference type="PROSITE" id="PS50977">
    <property type="entry name" value="HTH_TETR_2"/>
    <property type="match status" value="1"/>
</dbReference>
<dbReference type="GO" id="GO:0003700">
    <property type="term" value="F:DNA-binding transcription factor activity"/>
    <property type="evidence" value="ECO:0007669"/>
    <property type="project" value="TreeGrafter"/>
</dbReference>
<organism evidence="7 8">
    <name type="scientific">Rhodococcus maanshanensis</name>
    <dbReference type="NCBI Taxonomy" id="183556"/>
    <lineage>
        <taxon>Bacteria</taxon>
        <taxon>Bacillati</taxon>
        <taxon>Actinomycetota</taxon>
        <taxon>Actinomycetes</taxon>
        <taxon>Mycobacteriales</taxon>
        <taxon>Nocardiaceae</taxon>
        <taxon>Rhodococcus</taxon>
    </lineage>
</organism>
<dbReference type="InterPro" id="IPR009057">
    <property type="entry name" value="Homeodomain-like_sf"/>
</dbReference>
<accession>A0A1H7JWC6</accession>
<dbReference type="InterPro" id="IPR050109">
    <property type="entry name" value="HTH-type_TetR-like_transc_reg"/>
</dbReference>
<dbReference type="GO" id="GO:0000976">
    <property type="term" value="F:transcription cis-regulatory region binding"/>
    <property type="evidence" value="ECO:0007669"/>
    <property type="project" value="TreeGrafter"/>
</dbReference>
<protein>
    <submittedName>
        <fullName evidence="7">Mycofactocin system transcriptional regulator</fullName>
    </submittedName>
</protein>
<dbReference type="NCBIfam" id="TIGR03968">
    <property type="entry name" value="mycofact_TetR"/>
    <property type="match status" value="1"/>
</dbReference>
<evidence type="ECO:0000313" key="8">
    <source>
        <dbReference type="Proteomes" id="UP000198677"/>
    </source>
</evidence>
<feature type="region of interest" description="Disordered" evidence="5">
    <location>
        <begin position="1"/>
        <end position="26"/>
    </location>
</feature>
<keyword evidence="2 4" id="KW-0238">DNA-binding</keyword>
<dbReference type="SUPFAM" id="SSF46689">
    <property type="entry name" value="Homeodomain-like"/>
    <property type="match status" value="1"/>
</dbReference>
<evidence type="ECO:0000259" key="6">
    <source>
        <dbReference type="PROSITE" id="PS50977"/>
    </source>
</evidence>
<dbReference type="Proteomes" id="UP000198677">
    <property type="component" value="Unassembled WGS sequence"/>
</dbReference>
<dbReference type="PANTHER" id="PTHR30055">
    <property type="entry name" value="HTH-TYPE TRANSCRIPTIONAL REGULATOR RUTR"/>
    <property type="match status" value="1"/>
</dbReference>
<dbReference type="RefSeq" id="WP_072750958.1">
    <property type="nucleotide sequence ID" value="NZ_FOAW01000003.1"/>
</dbReference>